<evidence type="ECO:0000256" key="1">
    <source>
        <dbReference type="ARBA" id="ARBA00004173"/>
    </source>
</evidence>
<reference evidence="10 11" key="1">
    <citation type="journal article" date="2014" name="Nat. Commun.">
        <title>Molecular traces of alternative social organization in a termite genome.</title>
        <authorList>
            <person name="Terrapon N."/>
            <person name="Li C."/>
            <person name="Robertson H.M."/>
            <person name="Ji L."/>
            <person name="Meng X."/>
            <person name="Booth W."/>
            <person name="Chen Z."/>
            <person name="Childers C.P."/>
            <person name="Glastad K.M."/>
            <person name="Gokhale K."/>
            <person name="Gowin J."/>
            <person name="Gronenberg W."/>
            <person name="Hermansen R.A."/>
            <person name="Hu H."/>
            <person name="Hunt B.G."/>
            <person name="Huylmans A.K."/>
            <person name="Khalil S.M."/>
            <person name="Mitchell R.D."/>
            <person name="Munoz-Torres M.C."/>
            <person name="Mustard J.A."/>
            <person name="Pan H."/>
            <person name="Reese J.T."/>
            <person name="Scharf M.E."/>
            <person name="Sun F."/>
            <person name="Vogel H."/>
            <person name="Xiao J."/>
            <person name="Yang W."/>
            <person name="Yang Z."/>
            <person name="Yang Z."/>
            <person name="Zhou J."/>
            <person name="Zhu J."/>
            <person name="Brent C.S."/>
            <person name="Elsik C.G."/>
            <person name="Goodisman M.A."/>
            <person name="Liberles D.A."/>
            <person name="Roe R.M."/>
            <person name="Vargo E.L."/>
            <person name="Vilcinskas A."/>
            <person name="Wang J."/>
            <person name="Bornberg-Bauer E."/>
            <person name="Korb J."/>
            <person name="Zhang G."/>
            <person name="Liebig J."/>
        </authorList>
    </citation>
    <scope>NUCLEOTIDE SEQUENCE [LARGE SCALE GENOMIC DNA]</scope>
    <source>
        <tissue evidence="10">Whole organism</tissue>
    </source>
</reference>
<evidence type="ECO:0000256" key="4">
    <source>
        <dbReference type="ARBA" id="ARBA00022980"/>
    </source>
</evidence>
<evidence type="ECO:0000256" key="9">
    <source>
        <dbReference type="SAM" id="Coils"/>
    </source>
</evidence>
<name>A0A067QYR2_ZOONE</name>
<organism evidence="10 11">
    <name type="scientific">Zootermopsis nevadensis</name>
    <name type="common">Dampwood termite</name>
    <dbReference type="NCBI Taxonomy" id="136037"/>
    <lineage>
        <taxon>Eukaryota</taxon>
        <taxon>Metazoa</taxon>
        <taxon>Ecdysozoa</taxon>
        <taxon>Arthropoda</taxon>
        <taxon>Hexapoda</taxon>
        <taxon>Insecta</taxon>
        <taxon>Pterygota</taxon>
        <taxon>Neoptera</taxon>
        <taxon>Polyneoptera</taxon>
        <taxon>Dictyoptera</taxon>
        <taxon>Blattodea</taxon>
        <taxon>Blattoidea</taxon>
        <taxon>Termitoidae</taxon>
        <taxon>Termopsidae</taxon>
        <taxon>Zootermopsis</taxon>
    </lineage>
</organism>
<dbReference type="STRING" id="136037.A0A067QYR2"/>
<sequence length="230" mass="27267">MLRSVNAIYPNLQYLGLQVWNDLKLSPVCIQCVRWKRKPRWLPVAKSKLFRIPERPKIDESEDIELKRLHDRYRTEMRSVRNYFRQEFKETSANSLAALQGSKDEEEEHLRCMKENEEWNKQVALLREQRLTKIQEARKEIILAKIIAFEEREKEQLEKAEQMVREEKERAKFYITADNIDKAIEDALISPVDHNYAIDLEGHIFQGHKTKPTDVPPDKLEKVQVQGLVS</sequence>
<dbReference type="InterPro" id="IPR026140">
    <property type="entry name" value="Ribosomal_mS26"/>
</dbReference>
<dbReference type="Pfam" id="PF14943">
    <property type="entry name" value="MRP-S26"/>
    <property type="match status" value="1"/>
</dbReference>
<feature type="coiled-coil region" evidence="9">
    <location>
        <begin position="147"/>
        <end position="177"/>
    </location>
</feature>
<keyword evidence="4 10" id="KW-0689">Ribosomal protein</keyword>
<evidence type="ECO:0000256" key="5">
    <source>
        <dbReference type="ARBA" id="ARBA00023128"/>
    </source>
</evidence>
<evidence type="ECO:0000313" key="11">
    <source>
        <dbReference type="Proteomes" id="UP000027135"/>
    </source>
</evidence>
<dbReference type="Proteomes" id="UP000027135">
    <property type="component" value="Unassembled WGS sequence"/>
</dbReference>
<keyword evidence="11" id="KW-1185">Reference proteome</keyword>
<dbReference type="eggNOG" id="KOG4691">
    <property type="taxonomic scope" value="Eukaryota"/>
</dbReference>
<dbReference type="GO" id="GO:0005763">
    <property type="term" value="C:mitochondrial small ribosomal subunit"/>
    <property type="evidence" value="ECO:0007669"/>
    <property type="project" value="InterPro"/>
</dbReference>
<keyword evidence="5" id="KW-0496">Mitochondrion</keyword>
<dbReference type="FunCoup" id="A0A067QYR2">
    <property type="interactions" value="382"/>
</dbReference>
<dbReference type="EMBL" id="KK853097">
    <property type="protein sequence ID" value="KDR11429.1"/>
    <property type="molecule type" value="Genomic_DNA"/>
</dbReference>
<keyword evidence="6" id="KW-0687">Ribonucleoprotein</keyword>
<gene>
    <name evidence="10" type="ORF">L798_13434</name>
</gene>
<dbReference type="OMA" id="WNNQENL"/>
<dbReference type="PANTHER" id="PTHR21035">
    <property type="entry name" value="28S RIBOSOMAL PROTEIN S26, MITOCHONDRIAL"/>
    <property type="match status" value="1"/>
</dbReference>
<protein>
    <recommendedName>
        <fullName evidence="7">Small ribosomal subunit protein mS26</fullName>
    </recommendedName>
    <alternativeName>
        <fullName evidence="8">28S ribosomal protein S26, mitochondrial</fullName>
    </alternativeName>
</protein>
<keyword evidence="9" id="KW-0175">Coiled coil</keyword>
<evidence type="ECO:0000256" key="2">
    <source>
        <dbReference type="ARBA" id="ARBA00009672"/>
    </source>
</evidence>
<keyword evidence="3" id="KW-0809">Transit peptide</keyword>
<dbReference type="AlphaFoldDB" id="A0A067QYR2"/>
<evidence type="ECO:0000256" key="3">
    <source>
        <dbReference type="ARBA" id="ARBA00022946"/>
    </source>
</evidence>
<dbReference type="InParanoid" id="A0A067QYR2"/>
<proteinExistence type="inferred from homology"/>
<dbReference type="OrthoDB" id="5988811at2759"/>
<dbReference type="PANTHER" id="PTHR21035:SF2">
    <property type="entry name" value="SMALL RIBOSOMAL SUBUNIT PROTEIN MS26"/>
    <property type="match status" value="1"/>
</dbReference>
<evidence type="ECO:0000256" key="7">
    <source>
        <dbReference type="ARBA" id="ARBA00035138"/>
    </source>
</evidence>
<comment type="similarity">
    <text evidence="2">Belongs to the mitochondrion-specific ribosomal protein mS26 family.</text>
</comment>
<evidence type="ECO:0000256" key="6">
    <source>
        <dbReference type="ARBA" id="ARBA00023274"/>
    </source>
</evidence>
<evidence type="ECO:0000313" key="10">
    <source>
        <dbReference type="EMBL" id="KDR11429.1"/>
    </source>
</evidence>
<evidence type="ECO:0000256" key="8">
    <source>
        <dbReference type="ARBA" id="ARBA00035344"/>
    </source>
</evidence>
<comment type="subcellular location">
    <subcellularLocation>
        <location evidence="1">Mitochondrion</location>
    </subcellularLocation>
</comment>
<accession>A0A067QYR2</accession>